<dbReference type="PROSITE" id="PS50096">
    <property type="entry name" value="IQ"/>
    <property type="match status" value="1"/>
</dbReference>
<dbReference type="Proteomes" id="UP000002173">
    <property type="component" value="Unassembled WGS sequence"/>
</dbReference>
<reference evidence="4" key="3">
    <citation type="journal article" date="2021" name="Int. J. Parasitol.">
        <title>Comparative analysis of gene expression between Babesia bovis blood stages and kinetes allowed by improved genome annotation.</title>
        <authorList>
            <person name="Ueti M.W."/>
            <person name="Johnson W.C."/>
            <person name="Kappmeyer L.S."/>
            <person name="Herndon D.R."/>
            <person name="Mousel M.R."/>
            <person name="Reif K.E."/>
            <person name="Taus N.S."/>
            <person name="Ifeonu O.O."/>
            <person name="Silva J.C."/>
            <person name="Suarez C.E."/>
            <person name="Brayton K.A."/>
        </authorList>
    </citation>
    <scope>NUCLEOTIDE SEQUENCE [LARGE SCALE GENOMIC DNA]</scope>
</reference>
<feature type="compositionally biased region" description="Polar residues" evidence="1">
    <location>
        <begin position="293"/>
        <end position="302"/>
    </location>
</feature>
<evidence type="ECO:0000256" key="2">
    <source>
        <dbReference type="SAM" id="SignalP"/>
    </source>
</evidence>
<organism evidence="3 4">
    <name type="scientific">Babesia bovis</name>
    <dbReference type="NCBI Taxonomy" id="5865"/>
    <lineage>
        <taxon>Eukaryota</taxon>
        <taxon>Sar</taxon>
        <taxon>Alveolata</taxon>
        <taxon>Apicomplexa</taxon>
        <taxon>Aconoidasida</taxon>
        <taxon>Piroplasmida</taxon>
        <taxon>Babesiidae</taxon>
        <taxon>Babesia</taxon>
    </lineage>
</organism>
<feature type="compositionally biased region" description="Basic and acidic residues" evidence="1">
    <location>
        <begin position="217"/>
        <end position="240"/>
    </location>
</feature>
<proteinExistence type="predicted"/>
<dbReference type="AlphaFoldDB" id="A7ASL1"/>
<accession>A7ASL1</accession>
<evidence type="ECO:0000256" key="1">
    <source>
        <dbReference type="SAM" id="MobiDB-lite"/>
    </source>
</evidence>
<dbReference type="VEuPathDB" id="PiroplasmaDB:BBOV_IV011780"/>
<feature type="compositionally biased region" description="Polar residues" evidence="1">
    <location>
        <begin position="241"/>
        <end position="254"/>
    </location>
</feature>
<reference evidence="4" key="2">
    <citation type="journal article" date="2020" name="Data Brief">
        <title>Transcriptome dataset of Babesia bovis life stages within vertebrate and invertebrate hosts.</title>
        <authorList>
            <person name="Ueti M.W."/>
            <person name="Johnson W.C."/>
            <person name="Kappmeyer L.S."/>
            <person name="Herndon D.R."/>
            <person name="Mousel M.R."/>
            <person name="Reif K.E."/>
            <person name="Taus N.S."/>
            <person name="Ifeonu O.O."/>
            <person name="Silva J.C."/>
            <person name="Suarez C.E."/>
            <person name="Brayton K.A."/>
        </authorList>
    </citation>
    <scope>NUCLEOTIDE SEQUENCE [LARGE SCALE GENOMIC DNA]</scope>
</reference>
<keyword evidence="4" id="KW-1185">Reference proteome</keyword>
<reference evidence="3 4" key="1">
    <citation type="journal article" date="2007" name="PLoS Pathog.">
        <title>Genome sequence of Babesia bovis and comparative analysis of apicomplexan hemoprotozoa.</title>
        <authorList>
            <person name="Brayton K.A."/>
            <person name="Lau A.O.T."/>
            <person name="Herndon D.R."/>
            <person name="Hannick L."/>
            <person name="Kappmeyer L.S."/>
            <person name="Berens S.J."/>
            <person name="Bidwell S.L."/>
            <person name="Brown W.C."/>
            <person name="Crabtree J."/>
            <person name="Fadrosh D."/>
            <person name="Feldblum T."/>
            <person name="Forberger H.A."/>
            <person name="Haas B.J."/>
            <person name="Howell J.M."/>
            <person name="Khouri H."/>
            <person name="Koo H."/>
            <person name="Mann D.J."/>
            <person name="Norimine J."/>
            <person name="Paulsen I.T."/>
            <person name="Radune D."/>
            <person name="Ren Q."/>
            <person name="Smith R.K. Jr."/>
            <person name="Suarez C.E."/>
            <person name="White O."/>
            <person name="Wortman J.R."/>
            <person name="Knowles D.P. Jr."/>
            <person name="McElwain T.F."/>
            <person name="Nene V.M."/>
        </authorList>
    </citation>
    <scope>NUCLEOTIDE SEQUENCE [LARGE SCALE GENOMIC DNA]</scope>
    <source>
        <strain evidence="3">T2Bo</strain>
    </source>
</reference>
<dbReference type="EMBL" id="AAXT01000002">
    <property type="protein sequence ID" value="EDO07530.1"/>
    <property type="molecule type" value="Genomic_DNA"/>
</dbReference>
<dbReference type="GeneID" id="5479332"/>
<gene>
    <name evidence="3" type="ORF">BBOV_IV011780</name>
</gene>
<dbReference type="OMA" id="EWEIRRF"/>
<evidence type="ECO:0000313" key="4">
    <source>
        <dbReference type="Proteomes" id="UP000002173"/>
    </source>
</evidence>
<feature type="region of interest" description="Disordered" evidence="1">
    <location>
        <begin position="211"/>
        <end position="312"/>
    </location>
</feature>
<dbReference type="KEGG" id="bbo:BBOV_IV011780"/>
<sequence>MHIVSVLLYLCINYLSVYSYVHHLHGAVRLHGRCPGAHTENRSNTHDTTPITIFHQEQYQSHLTENSGLHGRDADNGRRPLKEPLQLEPVAELLGLNPPSKKDNIKKSLIRTKLAWAEWEIRRFGYKLGTANRQLRKLSGRYRELRNSFTASKEELSAISASKREVSVKLRIAARLRRLFSTYRNGLLSGSQPKVPYVPLCFRSKDVPTEFYNLGNRKPDRSLTKRDLSPRTVRESKDTSGESIPNNQTNTNQLKRTDLPQPGNNSDLSGSTTKVAPIPGASGLQPEKKTLKSRSTGTSASDRSIVLGGTQTSPKQIERDILGLIAEAKHQAVTKKGFVNNPTVSRIQSKRRGHFRRHIPRGL</sequence>
<evidence type="ECO:0000313" key="3">
    <source>
        <dbReference type="EMBL" id="EDO07530.1"/>
    </source>
</evidence>
<dbReference type="RefSeq" id="XP_001611098.1">
    <property type="nucleotide sequence ID" value="XM_001611048.1"/>
</dbReference>
<name>A7ASL1_BABBO</name>
<feature type="compositionally biased region" description="Polar residues" evidence="1">
    <location>
        <begin position="262"/>
        <end position="274"/>
    </location>
</feature>
<keyword evidence="2" id="KW-0732">Signal</keyword>
<comment type="caution">
    <text evidence="3">The sequence shown here is derived from an EMBL/GenBank/DDBJ whole genome shotgun (WGS) entry which is preliminary data.</text>
</comment>
<feature type="signal peptide" evidence="2">
    <location>
        <begin position="1"/>
        <end position="19"/>
    </location>
</feature>
<protein>
    <submittedName>
        <fullName evidence="3">Uncharacterized protein</fullName>
    </submittedName>
</protein>
<dbReference type="InParanoid" id="A7ASL1"/>
<feature type="chain" id="PRO_5002704320" evidence="2">
    <location>
        <begin position="20"/>
        <end position="363"/>
    </location>
</feature>
<dbReference type="eggNOG" id="ENOG502TN56">
    <property type="taxonomic scope" value="Eukaryota"/>
</dbReference>